<dbReference type="GO" id="GO:0031501">
    <property type="term" value="C:mannosyltransferase complex"/>
    <property type="evidence" value="ECO:0007669"/>
    <property type="project" value="TreeGrafter"/>
</dbReference>
<gene>
    <name evidence="11" type="ORF">GOB87_13845</name>
</gene>
<feature type="transmembrane region" description="Helical" evidence="10">
    <location>
        <begin position="299"/>
        <end position="320"/>
    </location>
</feature>
<keyword evidence="5" id="KW-0808">Transferase</keyword>
<feature type="transmembrane region" description="Helical" evidence="10">
    <location>
        <begin position="341"/>
        <end position="362"/>
    </location>
</feature>
<reference evidence="11" key="1">
    <citation type="submission" date="2019-11" db="EMBL/GenBank/DDBJ databases">
        <title>Description of new Acetobacter species.</title>
        <authorList>
            <person name="Cleenwerck I."/>
            <person name="Sombolestani A.S."/>
        </authorList>
    </citation>
    <scope>NUCLEOTIDE SEQUENCE</scope>
    <source>
        <strain evidence="11">LMG 1626</strain>
    </source>
</reference>
<feature type="transmembrane region" description="Helical" evidence="10">
    <location>
        <begin position="180"/>
        <end position="202"/>
    </location>
</feature>
<dbReference type="GO" id="GO:0004376">
    <property type="term" value="F:GPI mannosyltransferase activity"/>
    <property type="evidence" value="ECO:0007669"/>
    <property type="project" value="InterPro"/>
</dbReference>
<keyword evidence="12" id="KW-1185">Reference proteome</keyword>
<accession>A0A967BA89</accession>
<proteinExistence type="predicted"/>
<keyword evidence="9 10" id="KW-0472">Membrane</keyword>
<organism evidence="11 12">
    <name type="scientific">Acetobacter estunensis</name>
    <dbReference type="NCBI Taxonomy" id="104097"/>
    <lineage>
        <taxon>Bacteria</taxon>
        <taxon>Pseudomonadati</taxon>
        <taxon>Pseudomonadota</taxon>
        <taxon>Alphaproteobacteria</taxon>
        <taxon>Acetobacterales</taxon>
        <taxon>Acetobacteraceae</taxon>
        <taxon>Acetobacter</taxon>
    </lineage>
</organism>
<keyword evidence="4" id="KW-0328">Glycosyltransferase</keyword>
<dbReference type="PANTHER" id="PTHR12468">
    <property type="entry name" value="GPI MANNOSYLTRANSFERASE 2"/>
    <property type="match status" value="1"/>
</dbReference>
<dbReference type="GO" id="GO:0016020">
    <property type="term" value="C:membrane"/>
    <property type="evidence" value="ECO:0007669"/>
    <property type="project" value="GOC"/>
</dbReference>
<keyword evidence="6 10" id="KW-0812">Transmembrane</keyword>
<evidence type="ECO:0000313" key="11">
    <source>
        <dbReference type="EMBL" id="NHO55016.1"/>
    </source>
</evidence>
<dbReference type="GO" id="GO:0006506">
    <property type="term" value="P:GPI anchor biosynthetic process"/>
    <property type="evidence" value="ECO:0007669"/>
    <property type="project" value="UniProtKB-KW"/>
</dbReference>
<evidence type="ECO:0000256" key="8">
    <source>
        <dbReference type="ARBA" id="ARBA00022989"/>
    </source>
</evidence>
<dbReference type="InterPro" id="IPR007315">
    <property type="entry name" value="PIG-V/Gpi18"/>
</dbReference>
<name>A0A967BA89_9PROT</name>
<dbReference type="RefSeq" id="WP_166318102.1">
    <property type="nucleotide sequence ID" value="NZ_WOTH01000043.1"/>
</dbReference>
<evidence type="ECO:0000256" key="2">
    <source>
        <dbReference type="ARBA" id="ARBA00004687"/>
    </source>
</evidence>
<feature type="transmembrane region" description="Helical" evidence="10">
    <location>
        <begin position="14"/>
        <end position="34"/>
    </location>
</feature>
<evidence type="ECO:0000313" key="12">
    <source>
        <dbReference type="Proteomes" id="UP000597459"/>
    </source>
</evidence>
<evidence type="ECO:0000256" key="4">
    <source>
        <dbReference type="ARBA" id="ARBA00022676"/>
    </source>
</evidence>
<evidence type="ECO:0000256" key="6">
    <source>
        <dbReference type="ARBA" id="ARBA00022692"/>
    </source>
</evidence>
<feature type="transmembrane region" description="Helical" evidence="10">
    <location>
        <begin position="217"/>
        <end position="236"/>
    </location>
</feature>
<feature type="transmembrane region" description="Helical" evidence="10">
    <location>
        <begin position="155"/>
        <end position="173"/>
    </location>
</feature>
<keyword evidence="8 10" id="KW-1133">Transmembrane helix</keyword>
<comment type="caution">
    <text evidence="11">The sequence shown here is derived from an EMBL/GenBank/DDBJ whole genome shotgun (WGS) entry which is preliminary data.</text>
</comment>
<dbReference type="GO" id="GO:0000009">
    <property type="term" value="F:alpha-1,6-mannosyltransferase activity"/>
    <property type="evidence" value="ECO:0007669"/>
    <property type="project" value="InterPro"/>
</dbReference>
<evidence type="ECO:0008006" key="13">
    <source>
        <dbReference type="Google" id="ProtNLM"/>
    </source>
</evidence>
<protein>
    <recommendedName>
        <fullName evidence="13">Glycosyltransferase RgtA/B/C/D-like domain-containing protein</fullName>
    </recommendedName>
</protein>
<feature type="transmembrane region" description="Helical" evidence="10">
    <location>
        <begin position="273"/>
        <end position="293"/>
    </location>
</feature>
<dbReference type="EMBL" id="WOTH01000043">
    <property type="protein sequence ID" value="NHO55016.1"/>
    <property type="molecule type" value="Genomic_DNA"/>
</dbReference>
<evidence type="ECO:0000256" key="1">
    <source>
        <dbReference type="ARBA" id="ARBA00004477"/>
    </source>
</evidence>
<feature type="transmembrane region" description="Helical" evidence="10">
    <location>
        <begin position="101"/>
        <end position="120"/>
    </location>
</feature>
<evidence type="ECO:0000256" key="9">
    <source>
        <dbReference type="ARBA" id="ARBA00023136"/>
    </source>
</evidence>
<evidence type="ECO:0000256" key="3">
    <source>
        <dbReference type="ARBA" id="ARBA00022502"/>
    </source>
</evidence>
<keyword evidence="7" id="KW-0256">Endoplasmic reticulum</keyword>
<evidence type="ECO:0000256" key="5">
    <source>
        <dbReference type="ARBA" id="ARBA00022679"/>
    </source>
</evidence>
<dbReference type="AlphaFoldDB" id="A0A967BA89"/>
<evidence type="ECO:0000256" key="10">
    <source>
        <dbReference type="SAM" id="Phobius"/>
    </source>
</evidence>
<feature type="transmembrane region" description="Helical" evidence="10">
    <location>
        <begin position="132"/>
        <end position="149"/>
    </location>
</feature>
<comment type="pathway">
    <text evidence="2">Glycolipid biosynthesis; glycosylphosphatidylinositol-anchor biosynthesis.</text>
</comment>
<dbReference type="Proteomes" id="UP000597459">
    <property type="component" value="Unassembled WGS sequence"/>
</dbReference>
<evidence type="ECO:0000256" key="7">
    <source>
        <dbReference type="ARBA" id="ARBA00022824"/>
    </source>
</evidence>
<comment type="subcellular location">
    <subcellularLocation>
        <location evidence="1">Endoplasmic reticulum membrane</location>
        <topology evidence="1">Multi-pass membrane protein</topology>
    </subcellularLocation>
</comment>
<dbReference type="PANTHER" id="PTHR12468:SF2">
    <property type="entry name" value="GPI MANNOSYLTRANSFERASE 2"/>
    <property type="match status" value="1"/>
</dbReference>
<keyword evidence="3" id="KW-0337">GPI-anchor biosynthesis</keyword>
<sequence length="369" mass="41422">MSITVGSDKARSRLIFALSIVALCSLNLVLTAILSHGWSNVADKVCQWDCLWYLDIAKNGYSLEPRLEDTLRAGQANWAFFPLYPALVALVGYIFHASLVWSGLAVNLCLWPILIWLCGCDLTERGLKIKPFLLPLAFVLYPLNVWYTAQYSEALYGVILMASIAALRARWIVASSVSCLLLALTRPTGFIMTVCLGAWWMFSQERDGLVRDRVRESALVIASGGFGLSLYVLYLFHHIGDGFAFAHVEIAWHKHFRLFFISIIHGFTHKRHILDSIFAVAAFPLITIMAFLPKWRLNALLLAATAFLASSTGINSIGRYSFANPLFMEFICYQIIKLNPILRTIALITIAVLHLVTMHFWMDGAKELT</sequence>